<gene>
    <name evidence="3" type="ORF">DM484_05085</name>
</gene>
<reference evidence="3 4" key="1">
    <citation type="journal article" date="2018" name="Aquat. Microb. Ecol.">
        <title>Gammaproteobacterial methanotrophs dominate.</title>
        <authorList>
            <person name="Rissanen A.J."/>
            <person name="Saarenheimo J."/>
            <person name="Tiirola M."/>
            <person name="Peura S."/>
            <person name="Aalto S.L."/>
            <person name="Karvinen A."/>
            <person name="Nykanen H."/>
        </authorList>
    </citation>
    <scope>NUCLEOTIDE SEQUENCE [LARGE SCALE GENOMIC DNA]</scope>
    <source>
        <strain evidence="3">AMbin10</strain>
    </source>
</reference>
<accession>A0A2W4RKQ7</accession>
<dbReference type="Pfam" id="PF18821">
    <property type="entry name" value="LPD7"/>
    <property type="match status" value="1"/>
</dbReference>
<feature type="region of interest" description="Disordered" evidence="1">
    <location>
        <begin position="59"/>
        <end position="102"/>
    </location>
</feature>
<proteinExistence type="predicted"/>
<name>A0A2W4RKQ7_9GAMM</name>
<evidence type="ECO:0000256" key="1">
    <source>
        <dbReference type="SAM" id="MobiDB-lite"/>
    </source>
</evidence>
<dbReference type="AlphaFoldDB" id="A0A2W4RKQ7"/>
<comment type="caution">
    <text evidence="3">The sequence shown here is derived from an EMBL/GenBank/DDBJ whole genome shotgun (WGS) entry which is preliminary data.</text>
</comment>
<feature type="domain" description="Large polyvalent protein-associated" evidence="2">
    <location>
        <begin position="123"/>
        <end position="215"/>
    </location>
</feature>
<feature type="non-terminal residue" evidence="3">
    <location>
        <position position="407"/>
    </location>
</feature>
<evidence type="ECO:0000259" key="2">
    <source>
        <dbReference type="Pfam" id="PF18821"/>
    </source>
</evidence>
<dbReference type="InterPro" id="IPR040677">
    <property type="entry name" value="LPD7"/>
</dbReference>
<dbReference type="EMBL" id="QJPH01000192">
    <property type="protein sequence ID" value="PZN83166.1"/>
    <property type="molecule type" value="Genomic_DNA"/>
</dbReference>
<feature type="compositionally biased region" description="Basic and acidic residues" evidence="1">
    <location>
        <begin position="236"/>
        <end position="249"/>
    </location>
</feature>
<evidence type="ECO:0000313" key="3">
    <source>
        <dbReference type="EMBL" id="PZN83166.1"/>
    </source>
</evidence>
<dbReference type="Proteomes" id="UP000249396">
    <property type="component" value="Unassembled WGS sequence"/>
</dbReference>
<feature type="compositionally biased region" description="Basic and acidic residues" evidence="1">
    <location>
        <begin position="63"/>
        <end position="102"/>
    </location>
</feature>
<protein>
    <recommendedName>
        <fullName evidence="2">Large polyvalent protein-associated domain-containing protein</fullName>
    </recommendedName>
</protein>
<feature type="region of interest" description="Disordered" evidence="1">
    <location>
        <begin position="198"/>
        <end position="288"/>
    </location>
</feature>
<evidence type="ECO:0000313" key="4">
    <source>
        <dbReference type="Proteomes" id="UP000249396"/>
    </source>
</evidence>
<feature type="region of interest" description="Disordered" evidence="1">
    <location>
        <begin position="1"/>
        <end position="29"/>
    </location>
</feature>
<feature type="compositionally biased region" description="Low complexity" evidence="1">
    <location>
        <begin position="256"/>
        <end position="284"/>
    </location>
</feature>
<feature type="compositionally biased region" description="Basic and acidic residues" evidence="1">
    <location>
        <begin position="202"/>
        <end position="220"/>
    </location>
</feature>
<organism evidence="3 4">
    <name type="scientific">Candidatus Methylumidiphilus alinenensis</name>
    <dbReference type="NCBI Taxonomy" id="2202197"/>
    <lineage>
        <taxon>Bacteria</taxon>
        <taxon>Pseudomonadati</taxon>
        <taxon>Pseudomonadota</taxon>
        <taxon>Gammaproteobacteria</taxon>
        <taxon>Methylococcales</taxon>
        <taxon>Candidatus Methylumidiphilus</taxon>
    </lineage>
</organism>
<sequence length="407" mass="44629">MDAQKQNLAGAAPENPNPSTDTGKATPETIVIDQATKDRLADIRARDAAQVQEALGLNSIEPDIERKRQKLDDEKEEAKRAAWLKKADEAQQETHPKKTFDNKVESDEVFTASQEAKLLVPKEIEKQYLRVGDKYYHPKNADVLAFEDKGNKLETRSNSEQIAESMVRIAEARGWDEIKVSGSEAFRREVWLEAASRGMHVKGYEPSEQDKAHLAKRSNDRQANNVESADSPANAKDFRVGENDSDKTVPNRGGIPTADTTASTPNAPAAAQAPAKPELQAQAPERTIDDKAIKGIVGVLVAHGADKYLHDEKNTASYFVTTRDGKGVEKTSWGVDLKRAIEESGAKIGEKVAVANEGNQPVTITVPVRDDSGKVVGQETKEAKRNTWNVQMAESFAKEPPTEAVKK</sequence>